<accession>C0Q9J8</accession>
<evidence type="ECO:0000313" key="8">
    <source>
        <dbReference type="EMBL" id="ACN14562.1"/>
    </source>
</evidence>
<dbReference type="STRING" id="177437.HRM2_14530"/>
<protein>
    <submittedName>
        <fullName evidence="8">CydB1</fullName>
        <ecNumber evidence="8">1.10.3.-</ecNumber>
    </submittedName>
</protein>
<dbReference type="EMBL" id="CP001087">
    <property type="protein sequence ID" value="ACN14562.1"/>
    <property type="molecule type" value="Genomic_DNA"/>
</dbReference>
<evidence type="ECO:0000256" key="3">
    <source>
        <dbReference type="ARBA" id="ARBA00022475"/>
    </source>
</evidence>
<dbReference type="Proteomes" id="UP000000442">
    <property type="component" value="Chromosome"/>
</dbReference>
<feature type="transmembrane region" description="Helical" evidence="7">
    <location>
        <begin position="120"/>
        <end position="143"/>
    </location>
</feature>
<dbReference type="EC" id="1.10.3.-" evidence="8"/>
<sequence>MFSFQGFIDLPLVWYALIATAVFLYVLLDGFDLGLGILFPFAPSEKCQDRMMTSIAPFWDGNETWLVMGGGGLFAAFPLAYAILMPAFYIPIILMLLGLILRGVSFEFRFKAHDRSKKRWGYVFHLGSLVATMTQGMILGAFVQGISVTGRSFSGGPFDWLNAFSVMTGVALVAGYALLGATWLIMKTEDVTQAWARKCTGYLFWHVAFFMGLVSLCMPIMDPRIRELWFSLPHFAYLGIMPISCIILFWLLWRDLRHQNEYRPFFLIQGIFLMNYIGIGISTWPWLVPYQVTFSQAAAAPESQSLLLVGAVIMLPVVLAYTGYCYWLFRGKSSHESAY</sequence>
<name>C0Q9J8_DESAH</name>
<keyword evidence="4 7" id="KW-0812">Transmembrane</keyword>
<dbReference type="KEGG" id="dat:HRM2_14530"/>
<evidence type="ECO:0000256" key="2">
    <source>
        <dbReference type="ARBA" id="ARBA00007543"/>
    </source>
</evidence>
<dbReference type="GO" id="GO:0019646">
    <property type="term" value="P:aerobic electron transport chain"/>
    <property type="evidence" value="ECO:0007669"/>
    <property type="project" value="TreeGrafter"/>
</dbReference>
<dbReference type="GO" id="GO:0016682">
    <property type="term" value="F:oxidoreductase activity, acting on diphenols and related substances as donors, oxygen as acceptor"/>
    <property type="evidence" value="ECO:0007669"/>
    <property type="project" value="TreeGrafter"/>
</dbReference>
<dbReference type="HOGENOM" id="CLU_049294_1_0_7"/>
<feature type="transmembrane region" description="Helical" evidence="7">
    <location>
        <begin position="12"/>
        <end position="42"/>
    </location>
</feature>
<dbReference type="PANTHER" id="PTHR43141:SF4">
    <property type="entry name" value="CYTOCHROME BD2 SUBUNIT II"/>
    <property type="match status" value="1"/>
</dbReference>
<comment type="similarity">
    <text evidence="2">Belongs to the cytochrome ubiquinol oxidase subunit 2 family.</text>
</comment>
<keyword evidence="8" id="KW-0560">Oxidoreductase</keyword>
<feature type="transmembrane region" description="Helical" evidence="7">
    <location>
        <begin position="233"/>
        <end position="253"/>
    </location>
</feature>
<evidence type="ECO:0000256" key="7">
    <source>
        <dbReference type="SAM" id="Phobius"/>
    </source>
</evidence>
<evidence type="ECO:0000256" key="6">
    <source>
        <dbReference type="ARBA" id="ARBA00023136"/>
    </source>
</evidence>
<keyword evidence="9" id="KW-1185">Reference proteome</keyword>
<evidence type="ECO:0000256" key="4">
    <source>
        <dbReference type="ARBA" id="ARBA00022692"/>
    </source>
</evidence>
<keyword evidence="6 7" id="KW-0472">Membrane</keyword>
<dbReference type="PANTHER" id="PTHR43141">
    <property type="entry name" value="CYTOCHROME BD2 SUBUNIT II"/>
    <property type="match status" value="1"/>
</dbReference>
<organism evidence="8 9">
    <name type="scientific">Desulforapulum autotrophicum (strain ATCC 43914 / DSM 3382 / VKM B-1955 / HRM2)</name>
    <name type="common">Desulfobacterium autotrophicum</name>
    <dbReference type="NCBI Taxonomy" id="177437"/>
    <lineage>
        <taxon>Bacteria</taxon>
        <taxon>Pseudomonadati</taxon>
        <taxon>Thermodesulfobacteriota</taxon>
        <taxon>Desulfobacteria</taxon>
        <taxon>Desulfobacterales</taxon>
        <taxon>Desulfobacteraceae</taxon>
        <taxon>Desulforapulum</taxon>
    </lineage>
</organism>
<feature type="transmembrane region" description="Helical" evidence="7">
    <location>
        <begin position="202"/>
        <end position="221"/>
    </location>
</feature>
<feature type="transmembrane region" description="Helical" evidence="7">
    <location>
        <begin position="307"/>
        <end position="329"/>
    </location>
</feature>
<evidence type="ECO:0000256" key="1">
    <source>
        <dbReference type="ARBA" id="ARBA00004651"/>
    </source>
</evidence>
<dbReference type="RefSeq" id="WP_015903349.1">
    <property type="nucleotide sequence ID" value="NC_012108.1"/>
</dbReference>
<comment type="subcellular location">
    <subcellularLocation>
        <location evidence="1">Cell membrane</location>
        <topology evidence="1">Multi-pass membrane protein</topology>
    </subcellularLocation>
</comment>
<gene>
    <name evidence="8" type="primary">cydB1</name>
    <name evidence="8" type="ordered locus">HRM2_14530</name>
</gene>
<dbReference type="AlphaFoldDB" id="C0Q9J8"/>
<dbReference type="GO" id="GO:0005886">
    <property type="term" value="C:plasma membrane"/>
    <property type="evidence" value="ECO:0007669"/>
    <property type="project" value="UniProtKB-SubCell"/>
</dbReference>
<dbReference type="eggNOG" id="COG1294">
    <property type="taxonomic scope" value="Bacteria"/>
</dbReference>
<feature type="transmembrane region" description="Helical" evidence="7">
    <location>
        <begin position="89"/>
        <end position="108"/>
    </location>
</feature>
<keyword evidence="3" id="KW-1003">Cell membrane</keyword>
<evidence type="ECO:0000256" key="5">
    <source>
        <dbReference type="ARBA" id="ARBA00022989"/>
    </source>
</evidence>
<dbReference type="Pfam" id="PF02322">
    <property type="entry name" value="Cyt_bd_oxida_II"/>
    <property type="match status" value="1"/>
</dbReference>
<dbReference type="NCBIfam" id="TIGR00203">
    <property type="entry name" value="cydB"/>
    <property type="match status" value="1"/>
</dbReference>
<evidence type="ECO:0000313" key="9">
    <source>
        <dbReference type="Proteomes" id="UP000000442"/>
    </source>
</evidence>
<dbReference type="InterPro" id="IPR003317">
    <property type="entry name" value="Cyt-d_oxidase_su2"/>
</dbReference>
<reference evidence="8 9" key="1">
    <citation type="journal article" date="2009" name="Environ. Microbiol.">
        <title>Genome sequence of Desulfobacterium autotrophicum HRM2, a marine sulfate reducer oxidizing organic carbon completely to carbon dioxide.</title>
        <authorList>
            <person name="Strittmatter A.W."/>
            <person name="Liesegang H."/>
            <person name="Rabus R."/>
            <person name="Decker I."/>
            <person name="Amann J."/>
            <person name="Andres S."/>
            <person name="Henne A."/>
            <person name="Fricke W.F."/>
            <person name="Martinez-Arias R."/>
            <person name="Bartels D."/>
            <person name="Goesmann A."/>
            <person name="Krause L."/>
            <person name="Puehler A."/>
            <person name="Klenk H.P."/>
            <person name="Richter M."/>
            <person name="Schuler M."/>
            <person name="Gloeckner F.O."/>
            <person name="Meyerdierks A."/>
            <person name="Gottschalk G."/>
            <person name="Amann R."/>
        </authorList>
    </citation>
    <scope>NUCLEOTIDE SEQUENCE [LARGE SCALE GENOMIC DNA]</scope>
    <source>
        <strain evidence="9">ATCC 43914 / DSM 3382 / HRM2</strain>
    </source>
</reference>
<proteinExistence type="inferred from homology"/>
<dbReference type="GO" id="GO:0070069">
    <property type="term" value="C:cytochrome complex"/>
    <property type="evidence" value="ECO:0007669"/>
    <property type="project" value="TreeGrafter"/>
</dbReference>
<feature type="transmembrane region" description="Helical" evidence="7">
    <location>
        <begin position="265"/>
        <end position="287"/>
    </location>
</feature>
<dbReference type="GO" id="GO:0009055">
    <property type="term" value="F:electron transfer activity"/>
    <property type="evidence" value="ECO:0007669"/>
    <property type="project" value="TreeGrafter"/>
</dbReference>
<feature type="transmembrane region" description="Helical" evidence="7">
    <location>
        <begin position="163"/>
        <end position="186"/>
    </location>
</feature>
<keyword evidence="5 7" id="KW-1133">Transmembrane helix</keyword>
<dbReference type="OrthoDB" id="9776710at2"/>